<dbReference type="InterPro" id="IPR052134">
    <property type="entry name" value="ILF2"/>
</dbReference>
<dbReference type="PANTHER" id="PTHR46447:SF1">
    <property type="entry name" value="INTERLEUKIN ENHANCER-BINDING FACTOR 2"/>
    <property type="match status" value="1"/>
</dbReference>
<dbReference type="PANTHER" id="PTHR46447">
    <property type="entry name" value="INTERLEUKIN ENHANCER-BINDING FACTOR"/>
    <property type="match status" value="1"/>
</dbReference>
<dbReference type="GO" id="GO:0045893">
    <property type="term" value="P:positive regulation of DNA-templated transcription"/>
    <property type="evidence" value="ECO:0007669"/>
    <property type="project" value="TreeGrafter"/>
</dbReference>
<dbReference type="Pfam" id="PF20965">
    <property type="entry name" value="DZF_C"/>
    <property type="match status" value="1"/>
</dbReference>
<dbReference type="InterPro" id="IPR049401">
    <property type="entry name" value="DZF_dom_N"/>
</dbReference>
<keyword evidence="9" id="KW-1185">Reference proteome</keyword>
<keyword evidence="5" id="KW-0804">Transcription</keyword>
<evidence type="ECO:0000313" key="9">
    <source>
        <dbReference type="Proteomes" id="UP000614601"/>
    </source>
</evidence>
<keyword evidence="3" id="KW-0238">DNA-binding</keyword>
<organism evidence="8 9">
    <name type="scientific">Bursaphelenchus okinawaensis</name>
    <dbReference type="NCBI Taxonomy" id="465554"/>
    <lineage>
        <taxon>Eukaryota</taxon>
        <taxon>Metazoa</taxon>
        <taxon>Ecdysozoa</taxon>
        <taxon>Nematoda</taxon>
        <taxon>Chromadorea</taxon>
        <taxon>Rhabditida</taxon>
        <taxon>Tylenchina</taxon>
        <taxon>Tylenchomorpha</taxon>
        <taxon>Aphelenchoidea</taxon>
        <taxon>Aphelenchoididae</taxon>
        <taxon>Bursaphelenchus</taxon>
    </lineage>
</organism>
<protein>
    <recommendedName>
        <fullName evidence="7">DZF domain-containing protein</fullName>
    </recommendedName>
</protein>
<dbReference type="PROSITE" id="PS50152">
    <property type="entry name" value="25A_SYNTH_3"/>
    <property type="match status" value="1"/>
</dbReference>
<dbReference type="SUPFAM" id="SSF81301">
    <property type="entry name" value="Nucleotidyltransferase"/>
    <property type="match status" value="1"/>
</dbReference>
<dbReference type="EMBL" id="CAJFDH010000005">
    <property type="protein sequence ID" value="CAD5224925.1"/>
    <property type="molecule type" value="Genomic_DNA"/>
</dbReference>
<keyword evidence="4" id="KW-0010">Activator</keyword>
<keyword evidence="6" id="KW-0539">Nucleus</keyword>
<dbReference type="GO" id="GO:0071013">
    <property type="term" value="C:catalytic step 2 spliceosome"/>
    <property type="evidence" value="ECO:0007669"/>
    <property type="project" value="TreeGrafter"/>
</dbReference>
<proteinExistence type="predicted"/>
<evidence type="ECO:0000256" key="1">
    <source>
        <dbReference type="ARBA" id="ARBA00004123"/>
    </source>
</evidence>
<dbReference type="Proteomes" id="UP000783686">
    <property type="component" value="Unassembled WGS sequence"/>
</dbReference>
<sequence length="384" mass="42939">MGVSQYLSFQVPPRPLRGMFPYGHPPARVRPAFLRPQTFDQYFSEADFPRDDDSDELLNKAILARNKEIAPSAKEQSAVTTLMAQVKSALETIISTQAIPSAKITEVKEIGSFKTGTMISKKNIADVVLMFGTLPTHQTVKALGERIVELLKETQLREVYGVVPRDYGCEVAGTQAVLRLMIAVPPELPLQIDSALHLKPEVLKNNIMALKHATWFDDNAGQPAIKILVRIIKDIRTRCEGLKPLDMWTIQLLSHYCVTHTADRKPLPLAHAFRRFFQLLSSGFLLHCSVGVADPCDPTRRINYGFSLQEADLICRTCQFICRLIIHEKFDCLFGLNGNVSKDVASENETDDGLNIAPLKEAFFDALLINKPSQDKFFSKNVTA</sequence>
<dbReference type="OrthoDB" id="5775647at2759"/>
<evidence type="ECO:0000313" key="8">
    <source>
        <dbReference type="EMBL" id="CAD5224925.1"/>
    </source>
</evidence>
<name>A0A811LCX6_9BILA</name>
<dbReference type="AlphaFoldDB" id="A0A811LCX6"/>
<evidence type="ECO:0000256" key="5">
    <source>
        <dbReference type="ARBA" id="ARBA00023163"/>
    </source>
</evidence>
<dbReference type="PROSITE" id="PS51703">
    <property type="entry name" value="DZF"/>
    <property type="match status" value="1"/>
</dbReference>
<evidence type="ECO:0000256" key="6">
    <source>
        <dbReference type="ARBA" id="ARBA00023242"/>
    </source>
</evidence>
<reference evidence="8" key="1">
    <citation type="submission" date="2020-09" db="EMBL/GenBank/DDBJ databases">
        <authorList>
            <person name="Kikuchi T."/>
        </authorList>
    </citation>
    <scope>NUCLEOTIDE SEQUENCE</scope>
    <source>
        <strain evidence="8">SH1</strain>
    </source>
</reference>
<dbReference type="EMBL" id="CAJFCW020000005">
    <property type="protein sequence ID" value="CAG9120335.1"/>
    <property type="molecule type" value="Genomic_DNA"/>
</dbReference>
<gene>
    <name evidence="8" type="ORF">BOKJ2_LOCUS11322</name>
</gene>
<dbReference type="GO" id="GO:0003677">
    <property type="term" value="F:DNA binding"/>
    <property type="evidence" value="ECO:0007669"/>
    <property type="project" value="UniProtKB-KW"/>
</dbReference>
<dbReference type="InterPro" id="IPR043519">
    <property type="entry name" value="NT_sf"/>
</dbReference>
<dbReference type="SMART" id="SM00572">
    <property type="entry name" value="DZF"/>
    <property type="match status" value="1"/>
</dbReference>
<dbReference type="GO" id="GO:0003725">
    <property type="term" value="F:double-stranded RNA binding"/>
    <property type="evidence" value="ECO:0007669"/>
    <property type="project" value="TreeGrafter"/>
</dbReference>
<dbReference type="Gene3D" id="3.30.460.10">
    <property type="entry name" value="Beta Polymerase, domain 2"/>
    <property type="match status" value="1"/>
</dbReference>
<evidence type="ECO:0000256" key="4">
    <source>
        <dbReference type="ARBA" id="ARBA00023159"/>
    </source>
</evidence>
<dbReference type="InterPro" id="IPR006561">
    <property type="entry name" value="DZF_dom"/>
</dbReference>
<comment type="caution">
    <text evidence="8">The sequence shown here is derived from an EMBL/GenBank/DDBJ whole genome shotgun (WGS) entry which is preliminary data.</text>
</comment>
<evidence type="ECO:0000256" key="3">
    <source>
        <dbReference type="ARBA" id="ARBA00023125"/>
    </source>
</evidence>
<dbReference type="Gene3D" id="1.10.1410.40">
    <property type="match status" value="1"/>
</dbReference>
<accession>A0A811LCX6</accession>
<evidence type="ECO:0000259" key="7">
    <source>
        <dbReference type="PROSITE" id="PS51703"/>
    </source>
</evidence>
<feature type="domain" description="DZF" evidence="7">
    <location>
        <begin position="30"/>
        <end position="377"/>
    </location>
</feature>
<dbReference type="Proteomes" id="UP000614601">
    <property type="component" value="Unassembled WGS sequence"/>
</dbReference>
<evidence type="ECO:0000256" key="2">
    <source>
        <dbReference type="ARBA" id="ARBA00023015"/>
    </source>
</evidence>
<keyword evidence="2" id="KW-0805">Transcription regulation</keyword>
<comment type="subcellular location">
    <subcellularLocation>
        <location evidence="1">Nucleus</location>
    </subcellularLocation>
</comment>
<dbReference type="InterPro" id="IPR049402">
    <property type="entry name" value="DZF_dom_C"/>
</dbReference>
<dbReference type="Pfam" id="PF07528">
    <property type="entry name" value="DZF_N"/>
    <property type="match status" value="1"/>
</dbReference>